<organism evidence="1 2">
    <name type="scientific">Vermiconidia calcicola</name>
    <dbReference type="NCBI Taxonomy" id="1690605"/>
    <lineage>
        <taxon>Eukaryota</taxon>
        <taxon>Fungi</taxon>
        <taxon>Dikarya</taxon>
        <taxon>Ascomycota</taxon>
        <taxon>Pezizomycotina</taxon>
        <taxon>Dothideomycetes</taxon>
        <taxon>Dothideomycetidae</taxon>
        <taxon>Mycosphaerellales</taxon>
        <taxon>Extremaceae</taxon>
        <taxon>Vermiconidia</taxon>
    </lineage>
</organism>
<accession>A0ACC3N2F7</accession>
<reference evidence="1" key="1">
    <citation type="submission" date="2023-07" db="EMBL/GenBank/DDBJ databases">
        <title>Black Yeasts Isolated from many extreme environments.</title>
        <authorList>
            <person name="Coleine C."/>
            <person name="Stajich J.E."/>
            <person name="Selbmann L."/>
        </authorList>
    </citation>
    <scope>NUCLEOTIDE SEQUENCE</scope>
    <source>
        <strain evidence="1">CCFEE 5714</strain>
    </source>
</reference>
<protein>
    <submittedName>
        <fullName evidence="1">Uncharacterized protein</fullName>
    </submittedName>
</protein>
<evidence type="ECO:0000313" key="1">
    <source>
        <dbReference type="EMBL" id="KAK3708337.1"/>
    </source>
</evidence>
<dbReference type="Proteomes" id="UP001281147">
    <property type="component" value="Unassembled WGS sequence"/>
</dbReference>
<evidence type="ECO:0000313" key="2">
    <source>
        <dbReference type="Proteomes" id="UP001281147"/>
    </source>
</evidence>
<name>A0ACC3N2F7_9PEZI</name>
<proteinExistence type="predicted"/>
<dbReference type="EMBL" id="JAUTXU010000102">
    <property type="protein sequence ID" value="KAK3708337.1"/>
    <property type="molecule type" value="Genomic_DNA"/>
</dbReference>
<comment type="caution">
    <text evidence="1">The sequence shown here is derived from an EMBL/GenBank/DDBJ whole genome shotgun (WGS) entry which is preliminary data.</text>
</comment>
<keyword evidence="2" id="KW-1185">Reference proteome</keyword>
<gene>
    <name evidence="1" type="ORF">LTR37_011602</name>
</gene>
<sequence length="962" mass="105807">MAESVPAITLTNPNNEDAAPTPALSPAKDASREAVPSELDGIARDGSGRPATPSKTSSGRPDTSSGWNSPGRLIRSLSSSNTNASNGPAREEQQLNGNKDGQQEALPAMDPLSQHIFKRTNAPMSSVVRPKTADSNLLNGGDGKAAVEQSSAPAVQPPRRMETQDGAQTSHTQKDLRKSVKAVSFMSRLMRNKKKEEDVPQDEESVSNEGRPEGTNAEVFAQPVDNIGYSPRQPQPPAYIKMRSKNKKTRDFDRVFLAQQLDCRKRRKVERQNGSNKLRRKSSTPSGADTVWAMEFSRDGKYLAAAGADGIVRVWAVLSSSEDRQKHEKQESCESEANGANAHAGHLSAPVFQSKPVQEYEGHTSTVLDLSWSKNNFLLSSSMDKTVRLWHVSRAECLCTFKHSDFVPSIAFHPKDDRFFLAGSLDSKIRLWSIPDKNVAYTASVPDMITAVAFTPDGKNAIAGCLSGLCMFYETEGMKYQSQVHVRSTRGHNARGSKITGISAYHDRRGDVKLLITSNDSRIRLYNLRDKNLELKFRGNENNCSQIRATMNDDGRYVVCGSEDRKAYIWSMGPADGDKRDRKPVEMFEAHDTITTSVCFAPAKTRQLLSSSEDPVYDMCNPPPVTLMSRAERAESQSSSTRPPTETGSVQMTPAGFESKFEKPKESASYLKRSSHRDGNIVVTADFSGNIKVFRQDCAWSKRKADEWDRSSMFSKRTGRLSRNGSVMTRGSQPSLREGRTSLSTTGPSDRILSWRQGVASSPSIAESQQPSSKNTSRSISPSKSIEQREAEQSTVERKVSNNPKWTGWAANVKASPSMEDDVFVDATKAKGAVNGQIRSESPKSARDDNPLHVHNGGSYLFWNTQEWKDRAERVHNMHDAAERMPTTASADASHLDARPPLGRGPTVVSQLSDERSSASDYDDAPEENERDAKCPCGGLSFGTRRTDEGTFIVCTKCGKQA</sequence>